<comment type="caution">
    <text evidence="3">The sequence shown here is derived from an EMBL/GenBank/DDBJ whole genome shotgun (WGS) entry which is preliminary data.</text>
</comment>
<organism evidence="3 4">
    <name type="scientific">Sulfuricurvum kujiense</name>
    <dbReference type="NCBI Taxonomy" id="148813"/>
    <lineage>
        <taxon>Bacteria</taxon>
        <taxon>Pseudomonadati</taxon>
        <taxon>Campylobacterota</taxon>
        <taxon>Epsilonproteobacteria</taxon>
        <taxon>Campylobacterales</taxon>
        <taxon>Sulfurimonadaceae</taxon>
        <taxon>Sulfuricurvum</taxon>
    </lineage>
</organism>
<dbReference type="SUPFAM" id="SSF143120">
    <property type="entry name" value="YefM-like"/>
    <property type="match status" value="1"/>
</dbReference>
<sequence>MQAMFYSAARNNLRSMIDSVCNDCEEYIITTKDNQSAVLISYEEYASMKETMYLLSSKNNRDRLMDSIEEIEKGQFTIQEIAS</sequence>
<dbReference type="InterPro" id="IPR036165">
    <property type="entry name" value="YefM-like_sf"/>
</dbReference>
<dbReference type="Gene3D" id="3.40.1620.10">
    <property type="entry name" value="YefM-like domain"/>
    <property type="match status" value="1"/>
</dbReference>
<evidence type="ECO:0000313" key="4">
    <source>
        <dbReference type="Proteomes" id="UP000228859"/>
    </source>
</evidence>
<dbReference type="EMBL" id="DLUI01000069">
    <property type="protein sequence ID" value="DAB38681.1"/>
    <property type="molecule type" value="Genomic_DNA"/>
</dbReference>
<dbReference type="PANTHER" id="PTHR33713:SF6">
    <property type="entry name" value="ANTITOXIN YEFM"/>
    <property type="match status" value="1"/>
</dbReference>
<proteinExistence type="inferred from homology"/>
<dbReference type="PANTHER" id="PTHR33713">
    <property type="entry name" value="ANTITOXIN YAFN-RELATED"/>
    <property type="match status" value="1"/>
</dbReference>
<dbReference type="NCBIfam" id="TIGR01552">
    <property type="entry name" value="phd_fam"/>
    <property type="match status" value="1"/>
</dbReference>
<dbReference type="RefSeq" id="WP_294895838.1">
    <property type="nucleotide sequence ID" value="NZ_DLUI01000069.1"/>
</dbReference>
<protein>
    <recommendedName>
        <fullName evidence="2">Antitoxin</fullName>
    </recommendedName>
</protein>
<dbReference type="Proteomes" id="UP000228859">
    <property type="component" value="Unassembled WGS sequence"/>
</dbReference>
<comment type="function">
    <text evidence="2">Antitoxin component of a type II toxin-antitoxin (TA) system.</text>
</comment>
<comment type="similarity">
    <text evidence="1 2">Belongs to the phD/YefM antitoxin family.</text>
</comment>
<dbReference type="Pfam" id="PF02604">
    <property type="entry name" value="PhdYeFM_antitox"/>
    <property type="match status" value="1"/>
</dbReference>
<name>A0A2D3WBJ5_9BACT</name>
<gene>
    <name evidence="3" type="ORF">CFH83_04655</name>
</gene>
<evidence type="ECO:0000256" key="1">
    <source>
        <dbReference type="ARBA" id="ARBA00009981"/>
    </source>
</evidence>
<reference evidence="3 4" key="1">
    <citation type="journal article" date="2017" name="Front. Microbiol.">
        <title>Comparative Genomic Analysis of the Class Epsilonproteobacteria and Proposed Reclassification to Epsilonbacteraeota (phyl. nov.).</title>
        <authorList>
            <person name="Waite D.W."/>
            <person name="Vanwonterghem I."/>
            <person name="Rinke C."/>
            <person name="Parks D.H."/>
            <person name="Zhang Y."/>
            <person name="Takai K."/>
            <person name="Sievert S.M."/>
            <person name="Simon J."/>
            <person name="Campbell B.J."/>
            <person name="Hanson T.E."/>
            <person name="Woyke T."/>
            <person name="Klotz M.G."/>
            <person name="Hugenholtz P."/>
        </authorList>
    </citation>
    <scope>NUCLEOTIDE SEQUENCE [LARGE SCALE GENOMIC DNA]</scope>
    <source>
        <strain evidence="3">UBA12443</strain>
    </source>
</reference>
<dbReference type="InterPro" id="IPR051405">
    <property type="entry name" value="phD/YefM_antitoxin"/>
</dbReference>
<dbReference type="AlphaFoldDB" id="A0A2D3WBJ5"/>
<dbReference type="InterPro" id="IPR006442">
    <property type="entry name" value="Antitoxin_Phd/YefM"/>
</dbReference>
<accession>A0A2D3WBJ5</accession>
<evidence type="ECO:0000256" key="2">
    <source>
        <dbReference type="RuleBase" id="RU362080"/>
    </source>
</evidence>
<dbReference type="Gene3D" id="6.10.250.330">
    <property type="match status" value="1"/>
</dbReference>
<evidence type="ECO:0000313" key="3">
    <source>
        <dbReference type="EMBL" id="DAB38681.1"/>
    </source>
</evidence>